<dbReference type="Proteomes" id="UP000507470">
    <property type="component" value="Unassembled WGS sequence"/>
</dbReference>
<dbReference type="PROSITE" id="PS51186">
    <property type="entry name" value="GNAT"/>
    <property type="match status" value="1"/>
</dbReference>
<protein>
    <recommendedName>
        <fullName evidence="1">N-acetyltransferase domain-containing protein</fullName>
    </recommendedName>
</protein>
<name>A0A6J8E430_MYTCO</name>
<dbReference type="Pfam" id="PF00583">
    <property type="entry name" value="Acetyltransf_1"/>
    <property type="match status" value="1"/>
</dbReference>
<dbReference type="InterPro" id="IPR016181">
    <property type="entry name" value="Acyl_CoA_acyltransferase"/>
</dbReference>
<dbReference type="Gene3D" id="3.40.630.30">
    <property type="match status" value="1"/>
</dbReference>
<dbReference type="AlphaFoldDB" id="A0A6J8E430"/>
<evidence type="ECO:0000313" key="2">
    <source>
        <dbReference type="EMBL" id="CAC5414793.1"/>
    </source>
</evidence>
<dbReference type="InterPro" id="IPR000182">
    <property type="entry name" value="GNAT_dom"/>
</dbReference>
<organism evidence="2 3">
    <name type="scientific">Mytilus coruscus</name>
    <name type="common">Sea mussel</name>
    <dbReference type="NCBI Taxonomy" id="42192"/>
    <lineage>
        <taxon>Eukaryota</taxon>
        <taxon>Metazoa</taxon>
        <taxon>Spiralia</taxon>
        <taxon>Lophotrochozoa</taxon>
        <taxon>Mollusca</taxon>
        <taxon>Bivalvia</taxon>
        <taxon>Autobranchia</taxon>
        <taxon>Pteriomorphia</taxon>
        <taxon>Mytilida</taxon>
        <taxon>Mytiloidea</taxon>
        <taxon>Mytilidae</taxon>
        <taxon>Mytilinae</taxon>
        <taxon>Mytilus</taxon>
    </lineage>
</organism>
<reference evidence="2 3" key="1">
    <citation type="submission" date="2020-06" db="EMBL/GenBank/DDBJ databases">
        <authorList>
            <person name="Li R."/>
            <person name="Bekaert M."/>
        </authorList>
    </citation>
    <scope>NUCLEOTIDE SEQUENCE [LARGE SCALE GENOMIC DNA]</scope>
    <source>
        <strain evidence="3">wild</strain>
    </source>
</reference>
<evidence type="ECO:0000259" key="1">
    <source>
        <dbReference type="PROSITE" id="PS51186"/>
    </source>
</evidence>
<evidence type="ECO:0000313" key="3">
    <source>
        <dbReference type="Proteomes" id="UP000507470"/>
    </source>
</evidence>
<gene>
    <name evidence="2" type="ORF">MCOR_47540</name>
</gene>
<dbReference type="SUPFAM" id="SSF55729">
    <property type="entry name" value="Acyl-CoA N-acyltransferases (Nat)"/>
    <property type="match status" value="1"/>
</dbReference>
<proteinExistence type="predicted"/>
<dbReference type="EMBL" id="CACVKT020008353">
    <property type="protein sequence ID" value="CAC5414793.1"/>
    <property type="molecule type" value="Genomic_DNA"/>
</dbReference>
<dbReference type="OrthoDB" id="6133707at2759"/>
<dbReference type="GO" id="GO:0016747">
    <property type="term" value="F:acyltransferase activity, transferring groups other than amino-acyl groups"/>
    <property type="evidence" value="ECO:0007669"/>
    <property type="project" value="InterPro"/>
</dbReference>
<feature type="domain" description="N-acetyltransferase" evidence="1">
    <location>
        <begin position="25"/>
        <end position="188"/>
    </location>
</feature>
<keyword evidence="3" id="KW-1185">Reference proteome</keyword>
<accession>A0A6J8E430</accession>
<sequence>MLLKESRPFITSLPMVDTLVTGKHVIIDYMTERQFSETYLMIQEAAERGDGFGVDEFLNENLFREELIGSDCFVITCKETGELLASFMLAVSKFYRGASSVVDPFIIVKSTARGQGLGLFAMLKAIDFSKRLGYEAMYVDTFTNNVALLHILKKIGGFQQVGLLPVGGKMKNGEIVGSVIFYMELSNDCT</sequence>